<dbReference type="Pfam" id="PF06151">
    <property type="entry name" value="Trehalose_recp"/>
    <property type="match status" value="1"/>
</dbReference>
<dbReference type="EMBL" id="JALNTZ010000004">
    <property type="protein sequence ID" value="KAJ3654491.1"/>
    <property type="molecule type" value="Genomic_DNA"/>
</dbReference>
<accession>A0AA38IHS3</accession>
<feature type="transmembrane region" description="Helical" evidence="9">
    <location>
        <begin position="306"/>
        <end position="327"/>
    </location>
</feature>
<dbReference type="AlphaFoldDB" id="A0AA38IHS3"/>
<keyword evidence="7 8" id="KW-0675">Receptor</keyword>
<feature type="transmembrane region" description="Helical" evidence="9">
    <location>
        <begin position="21"/>
        <end position="40"/>
    </location>
</feature>
<dbReference type="GO" id="GO:0005886">
    <property type="term" value="C:plasma membrane"/>
    <property type="evidence" value="ECO:0007669"/>
    <property type="project" value="UniProtKB-SubCell"/>
</dbReference>
<evidence type="ECO:0000256" key="1">
    <source>
        <dbReference type="ARBA" id="ARBA00004651"/>
    </source>
</evidence>
<dbReference type="PIRSF" id="PIRSF038981">
    <property type="entry name" value="GRP"/>
    <property type="match status" value="1"/>
</dbReference>
<feature type="transmembrane region" description="Helical" evidence="9">
    <location>
        <begin position="213"/>
        <end position="232"/>
    </location>
</feature>
<keyword evidence="11" id="KW-1185">Reference proteome</keyword>
<comment type="caution">
    <text evidence="10">The sequence shown here is derived from an EMBL/GenBank/DDBJ whole genome shotgun (WGS) entry which is preliminary data.</text>
</comment>
<keyword evidence="4 9" id="KW-0812">Transmembrane</keyword>
<comment type="subcellular location">
    <subcellularLocation>
        <location evidence="1">Cell membrane</location>
        <topology evidence="1">Multi-pass membrane protein</topology>
    </subcellularLocation>
</comment>
<proteinExistence type="inferred from homology"/>
<evidence type="ECO:0000313" key="10">
    <source>
        <dbReference type="EMBL" id="KAJ3654491.1"/>
    </source>
</evidence>
<evidence type="ECO:0000256" key="8">
    <source>
        <dbReference type="PIRNR" id="PIRNR038981"/>
    </source>
</evidence>
<evidence type="ECO:0000313" key="11">
    <source>
        <dbReference type="Proteomes" id="UP001168821"/>
    </source>
</evidence>
<dbReference type="PANTHER" id="PTHR21421:SF29">
    <property type="entry name" value="GUSTATORY RECEPTOR 5A FOR TREHALOSE-RELATED"/>
    <property type="match status" value="1"/>
</dbReference>
<protein>
    <recommendedName>
        <fullName evidence="8">Gustatory receptor</fullName>
    </recommendedName>
</protein>
<evidence type="ECO:0000256" key="4">
    <source>
        <dbReference type="ARBA" id="ARBA00022692"/>
    </source>
</evidence>
<evidence type="ECO:0000256" key="5">
    <source>
        <dbReference type="ARBA" id="ARBA00022989"/>
    </source>
</evidence>
<gene>
    <name evidence="10" type="ORF">Zmor_013677</name>
</gene>
<name>A0AA38IHS3_9CUCU</name>
<keyword evidence="3" id="KW-1003">Cell membrane</keyword>
<comment type="function">
    <text evidence="8">Plays a role in the sugar gustatory response.</text>
</comment>
<evidence type="ECO:0000256" key="6">
    <source>
        <dbReference type="ARBA" id="ARBA00023136"/>
    </source>
</evidence>
<feature type="transmembrane region" description="Helical" evidence="9">
    <location>
        <begin position="379"/>
        <end position="397"/>
    </location>
</feature>
<sequence>MEIRETKLSGEHPQHNLQRSLRFIFVLAQVFGFFPIQGVLQTDVSRLGFSWRSVRVFSSIITFTVGLGIAVGHIRKMALVDGFEQHQMNAIVFYVSGTLSGICFIKLATEWKQIMLKWIKLDHEMSWYGWPKDLDRSLKKISLMFLILEAAEHFSIQANKLIVAIYCRNGSFSKGFEHYAVNMSFSMVFDTLPYIPLLAIILQCMNTRMAFSWTFIDLFIILMSCALTARFAQINQRIRHLSDSKIRQVKKWMLVTEDYNRLCCFCDYLNDKISWLILVSFFNNFYFIIFQVHASLTLVMTTPLEITYYFISLGLLILRIVSICLYASRVHEQSKLPLDILASTPIEIYNTEIVRLIESCRYQTIGISGKKLFLITKNLVLSLTGGVFAYELVVIQFNKKLPRKEEPSLYSTC</sequence>
<dbReference type="GO" id="GO:0007165">
    <property type="term" value="P:signal transduction"/>
    <property type="evidence" value="ECO:0007669"/>
    <property type="project" value="UniProtKB-KW"/>
</dbReference>
<feature type="transmembrane region" description="Helical" evidence="9">
    <location>
        <begin position="52"/>
        <end position="71"/>
    </location>
</feature>
<evidence type="ECO:0000256" key="3">
    <source>
        <dbReference type="ARBA" id="ARBA00022475"/>
    </source>
</evidence>
<keyword evidence="5 9" id="KW-1133">Transmembrane helix</keyword>
<dbReference type="InterPro" id="IPR009318">
    <property type="entry name" value="Gustatory_rcpt"/>
</dbReference>
<feature type="transmembrane region" description="Helical" evidence="9">
    <location>
        <begin position="179"/>
        <end position="201"/>
    </location>
</feature>
<organism evidence="10 11">
    <name type="scientific">Zophobas morio</name>
    <dbReference type="NCBI Taxonomy" id="2755281"/>
    <lineage>
        <taxon>Eukaryota</taxon>
        <taxon>Metazoa</taxon>
        <taxon>Ecdysozoa</taxon>
        <taxon>Arthropoda</taxon>
        <taxon>Hexapoda</taxon>
        <taxon>Insecta</taxon>
        <taxon>Pterygota</taxon>
        <taxon>Neoptera</taxon>
        <taxon>Endopterygota</taxon>
        <taxon>Coleoptera</taxon>
        <taxon>Polyphaga</taxon>
        <taxon>Cucujiformia</taxon>
        <taxon>Tenebrionidae</taxon>
        <taxon>Zophobas</taxon>
    </lineage>
</organism>
<reference evidence="10" key="1">
    <citation type="journal article" date="2023" name="G3 (Bethesda)">
        <title>Whole genome assemblies of Zophobas morio and Tenebrio molitor.</title>
        <authorList>
            <person name="Kaur S."/>
            <person name="Stinson S.A."/>
            <person name="diCenzo G.C."/>
        </authorList>
    </citation>
    <scope>NUCLEOTIDE SEQUENCE</scope>
    <source>
        <strain evidence="10">QUZm001</strain>
    </source>
</reference>
<feature type="transmembrane region" description="Helical" evidence="9">
    <location>
        <begin position="91"/>
        <end position="109"/>
    </location>
</feature>
<evidence type="ECO:0000256" key="7">
    <source>
        <dbReference type="ARBA" id="ARBA00023170"/>
    </source>
</evidence>
<dbReference type="PANTHER" id="PTHR21421">
    <property type="entry name" value="GUSTATORY RECEPTOR"/>
    <property type="match status" value="1"/>
</dbReference>
<dbReference type="GO" id="GO:0050916">
    <property type="term" value="P:sensory perception of sweet taste"/>
    <property type="evidence" value="ECO:0007669"/>
    <property type="project" value="UniProtKB-ARBA"/>
</dbReference>
<dbReference type="GO" id="GO:0008527">
    <property type="term" value="F:taste receptor activity"/>
    <property type="evidence" value="ECO:0007669"/>
    <property type="project" value="InterPro"/>
</dbReference>
<evidence type="ECO:0000256" key="2">
    <source>
        <dbReference type="ARBA" id="ARBA00005327"/>
    </source>
</evidence>
<evidence type="ECO:0000256" key="9">
    <source>
        <dbReference type="SAM" id="Phobius"/>
    </source>
</evidence>
<feature type="transmembrane region" description="Helical" evidence="9">
    <location>
        <begin position="275"/>
        <end position="294"/>
    </location>
</feature>
<keyword evidence="6 9" id="KW-0472">Membrane</keyword>
<comment type="similarity">
    <text evidence="2">Belongs to the insect chemoreceptor superfamily. Gustatory receptor (GR) family. Gr5a subfamily.</text>
</comment>
<dbReference type="Proteomes" id="UP001168821">
    <property type="component" value="Unassembled WGS sequence"/>
</dbReference>
<keyword evidence="8" id="KW-0807">Transducer</keyword>